<dbReference type="Proteomes" id="UP001497623">
    <property type="component" value="Unassembled WGS sequence"/>
</dbReference>
<evidence type="ECO:0000313" key="2">
    <source>
        <dbReference type="Proteomes" id="UP001497623"/>
    </source>
</evidence>
<comment type="caution">
    <text evidence="1">The sequence shown here is derived from an EMBL/GenBank/DDBJ whole genome shotgun (WGS) entry which is preliminary data.</text>
</comment>
<reference evidence="1 2" key="1">
    <citation type="submission" date="2024-05" db="EMBL/GenBank/DDBJ databases">
        <authorList>
            <person name="Wallberg A."/>
        </authorList>
    </citation>
    <scope>NUCLEOTIDE SEQUENCE [LARGE SCALE GENOMIC DNA]</scope>
</reference>
<keyword evidence="2" id="KW-1185">Reference proteome</keyword>
<gene>
    <name evidence="1" type="ORF">MNOR_LOCUS38388</name>
</gene>
<dbReference type="GO" id="GO:0061343">
    <property type="term" value="P:cell adhesion involved in heart morphogenesis"/>
    <property type="evidence" value="ECO:0007669"/>
    <property type="project" value="TreeGrafter"/>
</dbReference>
<evidence type="ECO:0000313" key="1">
    <source>
        <dbReference type="EMBL" id="CAL4211378.1"/>
    </source>
</evidence>
<accession>A0AAV2SLV9</accession>
<sequence length="231" mass="27138">MNRRVRKAYRNKLKAWQRYLEHKRSTRWREYVQERNLASKIERDEKRAFERKLAKEIGLNRKGFFKYVNSKLTVRPEISALINENGELVHDEKDMCNVCNRYFHSAFNQPIDGEELPEMDCICNIDIGNIEVTPEMVKEKLERLNKYKSCGPDNIHPHMLKETASSVCFPLSMIFEESLQTGETPDDWRKANVTPIFKKGDRNDPANYRPVSLTSQVCKVLETVVRDNILN</sequence>
<dbReference type="PANTHER" id="PTHR33395:SF22">
    <property type="entry name" value="REVERSE TRANSCRIPTASE DOMAIN-CONTAINING PROTEIN"/>
    <property type="match status" value="1"/>
</dbReference>
<organism evidence="1 2">
    <name type="scientific">Meganyctiphanes norvegica</name>
    <name type="common">Northern krill</name>
    <name type="synonym">Thysanopoda norvegica</name>
    <dbReference type="NCBI Taxonomy" id="48144"/>
    <lineage>
        <taxon>Eukaryota</taxon>
        <taxon>Metazoa</taxon>
        <taxon>Ecdysozoa</taxon>
        <taxon>Arthropoda</taxon>
        <taxon>Crustacea</taxon>
        <taxon>Multicrustacea</taxon>
        <taxon>Malacostraca</taxon>
        <taxon>Eumalacostraca</taxon>
        <taxon>Eucarida</taxon>
        <taxon>Euphausiacea</taxon>
        <taxon>Euphausiidae</taxon>
        <taxon>Meganyctiphanes</taxon>
    </lineage>
</organism>
<evidence type="ECO:0008006" key="3">
    <source>
        <dbReference type="Google" id="ProtNLM"/>
    </source>
</evidence>
<dbReference type="GO" id="GO:0007508">
    <property type="term" value="P:larval heart development"/>
    <property type="evidence" value="ECO:0007669"/>
    <property type="project" value="TreeGrafter"/>
</dbReference>
<dbReference type="PANTHER" id="PTHR33395">
    <property type="entry name" value="TRANSCRIPTASE, PUTATIVE-RELATED-RELATED"/>
    <property type="match status" value="1"/>
</dbReference>
<dbReference type="EMBL" id="CAXKWB010086627">
    <property type="protein sequence ID" value="CAL4211378.1"/>
    <property type="molecule type" value="Genomic_DNA"/>
</dbReference>
<dbReference type="GO" id="GO:0031012">
    <property type="term" value="C:extracellular matrix"/>
    <property type="evidence" value="ECO:0007669"/>
    <property type="project" value="TreeGrafter"/>
</dbReference>
<proteinExistence type="predicted"/>
<name>A0AAV2SLV9_MEGNR</name>
<dbReference type="AlphaFoldDB" id="A0AAV2SLV9"/>
<protein>
    <recommendedName>
        <fullName evidence="3">Reverse transcriptase</fullName>
    </recommendedName>
</protein>
<feature type="non-terminal residue" evidence="1">
    <location>
        <position position="231"/>
    </location>
</feature>